<reference evidence="4" key="3">
    <citation type="journal article" date="2019" name="Int. J. Syst. Evol. Microbiol.">
        <title>The Global Catalogue of Microorganisms (GCM) 10K type strain sequencing project: providing services to taxonomists for standard genome sequencing and annotation.</title>
        <authorList>
            <consortium name="The Broad Institute Genomics Platform"/>
            <consortium name="The Broad Institute Genome Sequencing Center for Infectious Disease"/>
            <person name="Wu L."/>
            <person name="Ma J."/>
        </authorList>
    </citation>
    <scope>NUCLEOTIDE SEQUENCE [LARGE SCALE GENOMIC DNA]</scope>
    <source>
        <strain evidence="4">KCTC 62575</strain>
    </source>
</reference>
<dbReference type="RefSeq" id="WP_107009949.1">
    <property type="nucleotide sequence ID" value="NZ_JBHRSF010000018.1"/>
</dbReference>
<evidence type="ECO:0000313" key="4">
    <source>
        <dbReference type="Proteomes" id="UP001595455"/>
    </source>
</evidence>
<reference evidence="1" key="1">
    <citation type="journal article" date="2014" name="Int. J. Syst. Evol. Microbiol.">
        <title>Complete genome of a new Firmicutes species belonging to the dominant human colonic microbiota ('Ruminococcus bicirculans') reveals two chromosomes and a selective capacity to utilize plant glucans.</title>
        <authorList>
            <consortium name="NISC Comparative Sequencing Program"/>
            <person name="Wegmann U."/>
            <person name="Louis P."/>
            <person name="Goesmann A."/>
            <person name="Henrissat B."/>
            <person name="Duncan S.H."/>
            <person name="Flint H.J."/>
        </authorList>
    </citation>
    <scope>NUCLEOTIDE SEQUENCE</scope>
    <source>
        <strain evidence="1">KCTC 62575</strain>
    </source>
</reference>
<accession>A0A371YJZ0</accession>
<proteinExistence type="predicted"/>
<sequence length="151" mass="18362">MTWLFGYCVFAVSELPPEFVYEKFHDYLKKYRSDFMWKESEGVEESFNGNIYFNSNEMYDYWEENLFVLNNNNEGAFELSYNFFDVIDLQTRAIKLEYNKNKFYISNITNPYYYVFPKNIYEYCLTLPAPVEDNDFSNQISKIFLKIFEDE</sequence>
<dbReference type="EMBL" id="PYIX02000055">
    <property type="protein sequence ID" value="RFC81799.1"/>
    <property type="molecule type" value="Genomic_DNA"/>
</dbReference>
<dbReference type="AlphaFoldDB" id="A0A371YJZ0"/>
<dbReference type="EMBL" id="JBHRSF010000018">
    <property type="protein sequence ID" value="MFC2995164.1"/>
    <property type="molecule type" value="Genomic_DNA"/>
</dbReference>
<evidence type="ECO:0000313" key="3">
    <source>
        <dbReference type="Proteomes" id="UP000240957"/>
    </source>
</evidence>
<organism evidence="2 3">
    <name type="scientific">Acinetobacter sichuanensis</name>
    <dbReference type="NCBI Taxonomy" id="2136183"/>
    <lineage>
        <taxon>Bacteria</taxon>
        <taxon>Pseudomonadati</taxon>
        <taxon>Pseudomonadota</taxon>
        <taxon>Gammaproteobacteria</taxon>
        <taxon>Moraxellales</taxon>
        <taxon>Moraxellaceae</taxon>
        <taxon>Acinetobacter</taxon>
    </lineage>
</organism>
<protein>
    <submittedName>
        <fullName evidence="2">Uncharacterized protein</fullName>
    </submittedName>
</protein>
<name>A0A371YJZ0_9GAMM</name>
<keyword evidence="4" id="KW-1185">Reference proteome</keyword>
<dbReference type="Proteomes" id="UP001595455">
    <property type="component" value="Unassembled WGS sequence"/>
</dbReference>
<evidence type="ECO:0000313" key="1">
    <source>
        <dbReference type="EMBL" id="MFC2995164.1"/>
    </source>
</evidence>
<gene>
    <name evidence="1" type="ORF">ACFODO_07780</name>
    <name evidence="2" type="ORF">C9E89_019835</name>
</gene>
<reference evidence="1" key="4">
    <citation type="submission" date="2024-09" db="EMBL/GenBank/DDBJ databases">
        <authorList>
            <person name="Sun Q."/>
            <person name="Mori K."/>
        </authorList>
    </citation>
    <scope>NUCLEOTIDE SEQUENCE</scope>
    <source>
        <strain evidence="1">KCTC 62575</strain>
    </source>
</reference>
<comment type="caution">
    <text evidence="2">The sequence shown here is derived from an EMBL/GenBank/DDBJ whole genome shotgun (WGS) entry which is preliminary data.</text>
</comment>
<evidence type="ECO:0000313" key="2">
    <source>
        <dbReference type="EMBL" id="RFC81799.1"/>
    </source>
</evidence>
<reference evidence="2 3" key="2">
    <citation type="submission" date="2018-08" db="EMBL/GenBank/DDBJ databases">
        <title>The draft genome of Acinetobacter sichuanensis strain WCHAc060041.</title>
        <authorList>
            <person name="Qin J."/>
            <person name="Feng Y."/>
            <person name="Zong Z."/>
        </authorList>
    </citation>
    <scope>NUCLEOTIDE SEQUENCE [LARGE SCALE GENOMIC DNA]</scope>
    <source>
        <strain evidence="2 3">WCHAc060041</strain>
    </source>
</reference>
<dbReference type="Proteomes" id="UP000240957">
    <property type="component" value="Unassembled WGS sequence"/>
</dbReference>